<dbReference type="GO" id="GO:0042073">
    <property type="term" value="P:intraciliary transport"/>
    <property type="evidence" value="ECO:0007669"/>
    <property type="project" value="TreeGrafter"/>
</dbReference>
<keyword evidence="3" id="KW-0853">WD repeat</keyword>
<feature type="domain" description="IFT80/172/WDR35 TPR" evidence="10">
    <location>
        <begin position="652"/>
        <end position="775"/>
    </location>
</feature>
<evidence type="ECO:0000256" key="2">
    <source>
        <dbReference type="ARBA" id="ARBA00022473"/>
    </source>
</evidence>
<accession>A0A0G4FWR3</accession>
<evidence type="ECO:0000256" key="7">
    <source>
        <dbReference type="ARBA" id="ARBA00023273"/>
    </source>
</evidence>
<feature type="compositionally biased region" description="Gly residues" evidence="9">
    <location>
        <begin position="1314"/>
        <end position="1333"/>
    </location>
</feature>
<dbReference type="InterPro" id="IPR001680">
    <property type="entry name" value="WD40_rpt"/>
</dbReference>
<dbReference type="InterPro" id="IPR056157">
    <property type="entry name" value="TPR_IFT80_172_dom"/>
</dbReference>
<sequence length="1823" mass="200572">MQLRYQKNVQKPADGMQKVTSVAWSPNKMRLAVVTVDRIVQLYDENGDKKDRFATKPADKAQRTYVVRAMAFSPCSTKLAIAQSDNIVFIYKLGESWADKKSICNKFPQTSPVNCLTWPSSRPSEVVFGLAEGRVKIGQLKSNKAATLYSAEGSFCISLASSPSGNAIISGHLDGSIYRFVFEGPGSGPIAGKLCTVPSPPQALAWGQAISVGGTDGIVRFYTEEGKEQARFTATGPQSGGAGMGAKDFTCASFSPSGESVAVGSFNQFVVYALKQTARGRQWDVAVQKQIKNLYSVTALAWKEDGSKLAVGSLCGSVDIFDASMRRCRYRNTHEFTYISTSAVLVTDLRSQKSVTVKSSGGYEISKINVFQDRYLVAHTSDSIILCDLEGEIEAAAQGKKAGGKTSEVLTRRDEAVRAKFNFDYSHICLVFRAGELMIIEYGKDDPIGTVRTEVMSPHLVSVRVDVEGAGATSGKGRERKQIIAFLLDLQTIRILDLGTQATLGTVNHDSKIDFLELNHMGDKLIFRDKRKQLHLFNCAEQDRATLLNFCSYVQWVPLSDVVVAQSRSQLCVWYSISAPDKVTIHEVGGEVEQITREPGRTTVLVEEPGGTVGYELDEALISFGACAERGLFADAVDLLSKLPLTGETEALWRQLASKALEAEELAVAEACCATVGDVARARFIHKTIQIAATHAAETGSNGKSYFVVQARLAMLVKHFQRAEALLLDNGGLADAMAMYEELHRFDDALRLAEKHAHPQVETLRQRYLQHLLTTGQEESAALLEEKRGRYEETIELYLRGGLAAKAAAIVNSHPAQYSPQLLQRIASALTSSGLDGRAGELYEKMGMTAPALESYRRGRTYRKAVELARSARPNEVVALEEEWADWLVSQGQYDAAVNHFIEANEHRKAIEACMSARLWNRAEELVDQLSLSTGAQGPLAPSDPSVQPLLLRIAEHYAKARQLGQAERLYVKAGRASDAVTLYLNHRQVQEAQRVARSHLDEKESKELHRKLAIKLEAEGKLIEAEELYVAGGDVDLAIHMYKKRETFDQMLRLVAKYRANLLNDTYKVLAEHMEMKGNLVMAEHYYIDAGLWQNAVAMHRNLGRWDDAKRVARTQGGQAALHKVVLAHAQTVARENDSANGTAKDAGVQLLLRHNFPELAVDYVLEHKNFAYAFELARAHCKSRLQDVHLKRALQMEDDNRFREAEEDFIAAGRPKEAIEMYAYGGDWMSAERVAENYHPASVPEIKVKHAQEKAEKGNTQAAEALFVAAQKSELAVQMYISKGLFPDAVRVCKRYCPQLLEEVMQAAAASEGGGMGNTAGGSRSEGGKGGASFQDLMETGRAFEQTGNFQRAIATYLSIDLATAQNTRNLEDAMDRAVRLAAQNAKESYPDVAGAAAERLRSAELYLAAAPLFEHAQKHREAVECLAAAEKWSEAISLAQRHPRTRELVPRLEEAQRQSLVGRNDERGLLESGNALAVLDLLARQGEWARCLETAKKQAPQKLPHYALQNVKALMKAKDNIGAAAVLLQYELPMSRDNQTAELCSLLARELLALPSNVAKGASAKPETGGRDAYGLCRDALIHLLDPHAGPGSFGAGPLRDRSVPLVMAFGKSIWTAHLLHTRLRCEEAQMGSLSTKQAIALLRYCTEFPVDRAFFDAGMVCKREGWMDMAFLFLNRFLDIADAIEDPDTAQIDNADFKDTDIPSPFEVELPESNAIDKETREQTKNLVLNWGVDSSVSDAKERTSRCDNCGEEVYEAACTCPVCKHESDPCIVTGFPVKKQTRMECRSCGSAANSPDWNVFVRSTGQCPWCGSQADAGT</sequence>
<dbReference type="GO" id="GO:0030992">
    <property type="term" value="C:intraciliary transport particle B"/>
    <property type="evidence" value="ECO:0007669"/>
    <property type="project" value="TreeGrafter"/>
</dbReference>
<dbReference type="InterPro" id="IPR015943">
    <property type="entry name" value="WD40/YVTN_repeat-like_dom_sf"/>
</dbReference>
<gene>
    <name evidence="12" type="ORF">Cvel_19055</name>
</gene>
<dbReference type="SUPFAM" id="SSF50978">
    <property type="entry name" value="WD40 repeat-like"/>
    <property type="match status" value="1"/>
</dbReference>
<dbReference type="GO" id="GO:0005930">
    <property type="term" value="C:axoneme"/>
    <property type="evidence" value="ECO:0007669"/>
    <property type="project" value="TreeGrafter"/>
</dbReference>
<dbReference type="Pfam" id="PF24762">
    <property type="entry name" value="TPR_IF140-IFT172"/>
    <property type="match status" value="1"/>
</dbReference>
<evidence type="ECO:0000256" key="1">
    <source>
        <dbReference type="ARBA" id="ARBA00004138"/>
    </source>
</evidence>
<dbReference type="SUPFAM" id="SSF69322">
    <property type="entry name" value="Tricorn protease domain 2"/>
    <property type="match status" value="1"/>
</dbReference>
<evidence type="ECO:0000259" key="10">
    <source>
        <dbReference type="Pfam" id="PF23387"/>
    </source>
</evidence>
<evidence type="ECO:0000256" key="6">
    <source>
        <dbReference type="ARBA" id="ARBA00023069"/>
    </source>
</evidence>
<evidence type="ECO:0000256" key="8">
    <source>
        <dbReference type="ARBA" id="ARBA00038130"/>
    </source>
</evidence>
<dbReference type="Gene3D" id="1.25.40.470">
    <property type="match status" value="3"/>
</dbReference>
<keyword evidence="7" id="KW-0966">Cell projection</keyword>
<reference evidence="12" key="1">
    <citation type="submission" date="2014-11" db="EMBL/GenBank/DDBJ databases">
        <authorList>
            <person name="Otto D Thomas"/>
            <person name="Naeem Raeece"/>
        </authorList>
    </citation>
    <scope>NUCLEOTIDE SEQUENCE</scope>
</reference>
<dbReference type="Gene3D" id="2.130.10.10">
    <property type="entry name" value="YVTN repeat-like/Quinoprotein amine dehydrogenase"/>
    <property type="match status" value="2"/>
</dbReference>
<dbReference type="PANTHER" id="PTHR15722:SF2">
    <property type="entry name" value="INTRAFLAGELLAR TRANSPORT PROTEIN 172 HOMOLOG"/>
    <property type="match status" value="1"/>
</dbReference>
<protein>
    <submittedName>
        <fullName evidence="12">Uncharacterized protein</fullName>
    </submittedName>
</protein>
<evidence type="ECO:0000313" key="12">
    <source>
        <dbReference type="EMBL" id="CEM19370.1"/>
    </source>
</evidence>
<dbReference type="InterPro" id="IPR056168">
    <property type="entry name" value="TPR_IF140/IFT172/WDR19"/>
</dbReference>
<evidence type="ECO:0000259" key="11">
    <source>
        <dbReference type="Pfam" id="PF24762"/>
    </source>
</evidence>
<organism evidence="12">
    <name type="scientific">Chromera velia CCMP2878</name>
    <dbReference type="NCBI Taxonomy" id="1169474"/>
    <lineage>
        <taxon>Eukaryota</taxon>
        <taxon>Sar</taxon>
        <taxon>Alveolata</taxon>
        <taxon>Colpodellida</taxon>
        <taxon>Chromeraceae</taxon>
        <taxon>Chromera</taxon>
    </lineage>
</organism>
<dbReference type="Pfam" id="PF23387">
    <property type="entry name" value="TPR_IFT80_172"/>
    <property type="match status" value="1"/>
</dbReference>
<comment type="similarity">
    <text evidence="8">Belongs to the IFT172 family.</text>
</comment>
<evidence type="ECO:0000256" key="5">
    <source>
        <dbReference type="ARBA" id="ARBA00022803"/>
    </source>
</evidence>
<dbReference type="SMART" id="SM00320">
    <property type="entry name" value="WD40"/>
    <property type="match status" value="6"/>
</dbReference>
<keyword evidence="6" id="KW-0969">Cilium</keyword>
<evidence type="ECO:0000256" key="3">
    <source>
        <dbReference type="ARBA" id="ARBA00022574"/>
    </source>
</evidence>
<feature type="domain" description="IF140/IFT172/WDR19 TPR" evidence="11">
    <location>
        <begin position="838"/>
        <end position="981"/>
    </location>
</feature>
<name>A0A0G4FWR3_9ALVE</name>
<evidence type="ECO:0000256" key="9">
    <source>
        <dbReference type="SAM" id="MobiDB-lite"/>
    </source>
</evidence>
<keyword evidence="4" id="KW-0677">Repeat</keyword>
<dbReference type="GO" id="GO:0036064">
    <property type="term" value="C:ciliary basal body"/>
    <property type="evidence" value="ECO:0007669"/>
    <property type="project" value="TreeGrafter"/>
</dbReference>
<dbReference type="VEuPathDB" id="CryptoDB:Cvel_19055"/>
<dbReference type="InterPro" id="IPR036322">
    <property type="entry name" value="WD40_repeat_dom_sf"/>
</dbReference>
<keyword evidence="5" id="KW-0802">TPR repeat</keyword>
<feature type="region of interest" description="Disordered" evidence="9">
    <location>
        <begin position="1314"/>
        <end position="1336"/>
    </location>
</feature>
<keyword evidence="2" id="KW-0217">Developmental protein</keyword>
<dbReference type="PANTHER" id="PTHR15722">
    <property type="entry name" value="IFT140/172-RELATED"/>
    <property type="match status" value="1"/>
</dbReference>
<proteinExistence type="inferred from homology"/>
<comment type="subcellular location">
    <subcellularLocation>
        <location evidence="1">Cell projection</location>
        <location evidence="1">Cilium</location>
    </subcellularLocation>
</comment>
<dbReference type="PhylomeDB" id="A0A0G4FWR3"/>
<dbReference type="EMBL" id="CDMZ01000680">
    <property type="protein sequence ID" value="CEM19370.1"/>
    <property type="molecule type" value="Genomic_DNA"/>
</dbReference>
<evidence type="ECO:0000256" key="4">
    <source>
        <dbReference type="ARBA" id="ARBA00022737"/>
    </source>
</evidence>